<proteinExistence type="predicted"/>
<comment type="caution">
    <text evidence="1">The sequence shown here is derived from an EMBL/GenBank/DDBJ whole genome shotgun (WGS) entry which is preliminary data.</text>
</comment>
<accession>A0AAV7J4P1</accession>
<evidence type="ECO:0000313" key="2">
    <source>
        <dbReference type="Proteomes" id="UP000826195"/>
    </source>
</evidence>
<sequence>MPEYGRVKLKSLESPSFCIQKRRKKQQHYSRRKMFIQFRLPFQEIFTRLSSGNSETKSTAAVTRGRRHTMTSRSYSCWAQTLNENRVGGVTCKRGRLLSGLTE</sequence>
<name>A0AAV7J4P1_COTGL</name>
<dbReference type="AlphaFoldDB" id="A0AAV7J4P1"/>
<reference evidence="1 2" key="1">
    <citation type="journal article" date="2021" name="J. Hered.">
        <title>A chromosome-level genome assembly of the parasitoid wasp, Cotesia glomerata (Hymenoptera: Braconidae).</title>
        <authorList>
            <person name="Pinto B.J."/>
            <person name="Weis J.J."/>
            <person name="Gamble T."/>
            <person name="Ode P.J."/>
            <person name="Paul R."/>
            <person name="Zaspel J.M."/>
        </authorList>
    </citation>
    <scope>NUCLEOTIDE SEQUENCE [LARGE SCALE GENOMIC DNA]</scope>
    <source>
        <strain evidence="1">CgM1</strain>
    </source>
</reference>
<evidence type="ECO:0000313" key="1">
    <source>
        <dbReference type="EMBL" id="KAH0564265.1"/>
    </source>
</evidence>
<dbReference type="Proteomes" id="UP000826195">
    <property type="component" value="Unassembled WGS sequence"/>
</dbReference>
<gene>
    <name evidence="1" type="ORF">KQX54_010924</name>
</gene>
<dbReference type="EMBL" id="JAHXZJ010000002">
    <property type="protein sequence ID" value="KAH0564265.1"/>
    <property type="molecule type" value="Genomic_DNA"/>
</dbReference>
<keyword evidence="2" id="KW-1185">Reference proteome</keyword>
<organism evidence="1 2">
    <name type="scientific">Cotesia glomerata</name>
    <name type="common">Lepidopteran parasitic wasp</name>
    <name type="synonym">Apanteles glomeratus</name>
    <dbReference type="NCBI Taxonomy" id="32391"/>
    <lineage>
        <taxon>Eukaryota</taxon>
        <taxon>Metazoa</taxon>
        <taxon>Ecdysozoa</taxon>
        <taxon>Arthropoda</taxon>
        <taxon>Hexapoda</taxon>
        <taxon>Insecta</taxon>
        <taxon>Pterygota</taxon>
        <taxon>Neoptera</taxon>
        <taxon>Endopterygota</taxon>
        <taxon>Hymenoptera</taxon>
        <taxon>Apocrita</taxon>
        <taxon>Ichneumonoidea</taxon>
        <taxon>Braconidae</taxon>
        <taxon>Microgastrinae</taxon>
        <taxon>Cotesia</taxon>
    </lineage>
</organism>
<protein>
    <submittedName>
        <fullName evidence="1">Uncharacterized protein</fullName>
    </submittedName>
</protein>